<organism evidence="1 2">
    <name type="scientific">Rozella allomycis (strain CSF55)</name>
    <dbReference type="NCBI Taxonomy" id="988480"/>
    <lineage>
        <taxon>Eukaryota</taxon>
        <taxon>Fungi</taxon>
        <taxon>Fungi incertae sedis</taxon>
        <taxon>Cryptomycota</taxon>
        <taxon>Cryptomycota incertae sedis</taxon>
        <taxon>Rozella</taxon>
    </lineage>
</organism>
<dbReference type="Proteomes" id="UP000030755">
    <property type="component" value="Unassembled WGS sequence"/>
</dbReference>
<dbReference type="AlphaFoldDB" id="A0A075AWD6"/>
<accession>A0A075AWD6</accession>
<proteinExistence type="predicted"/>
<evidence type="ECO:0000313" key="1">
    <source>
        <dbReference type="EMBL" id="EPZ32869.1"/>
    </source>
</evidence>
<sequence>MRDPKRKSQSRYDEAIKRTALDYAKKLTLCLDGARILTTVSSTIALSVDSHRFDRKDMKEESIQSWLGG</sequence>
<dbReference type="HOGENOM" id="CLU_2777360_0_0_1"/>
<gene>
    <name evidence="1" type="ORF">O9G_006251</name>
</gene>
<reference evidence="1 2" key="1">
    <citation type="journal article" date="2013" name="Curr. Biol.">
        <title>Shared signatures of parasitism and phylogenomics unite Cryptomycota and microsporidia.</title>
        <authorList>
            <person name="James T.Y."/>
            <person name="Pelin A."/>
            <person name="Bonen L."/>
            <person name="Ahrendt S."/>
            <person name="Sain D."/>
            <person name="Corradi N."/>
            <person name="Stajich J.E."/>
        </authorList>
    </citation>
    <scope>NUCLEOTIDE SEQUENCE [LARGE SCALE GENOMIC DNA]</scope>
    <source>
        <strain evidence="1 2">CSF55</strain>
    </source>
</reference>
<keyword evidence="2" id="KW-1185">Reference proteome</keyword>
<dbReference type="EMBL" id="KE561102">
    <property type="protein sequence ID" value="EPZ32869.1"/>
    <property type="molecule type" value="Genomic_DNA"/>
</dbReference>
<protein>
    <submittedName>
        <fullName evidence="1">Uncharacterized protein</fullName>
    </submittedName>
</protein>
<name>A0A075AWD6_ROZAC</name>
<evidence type="ECO:0000313" key="2">
    <source>
        <dbReference type="Proteomes" id="UP000030755"/>
    </source>
</evidence>